<reference evidence="1 2" key="2">
    <citation type="submission" date="2018-11" db="EMBL/GenBank/DDBJ databases">
        <authorList>
            <consortium name="Pathogen Informatics"/>
        </authorList>
    </citation>
    <scope>NUCLEOTIDE SEQUENCE [LARGE SCALE GENOMIC DNA]</scope>
    <source>
        <strain evidence="1 2">Costa Rica</strain>
    </source>
</reference>
<name>A0A0R3PBU3_ANGCS</name>
<dbReference type="WBParaSite" id="ACOC_0000119801-mRNA-1">
    <property type="protein sequence ID" value="ACOC_0000119801-mRNA-1"/>
    <property type="gene ID" value="ACOC_0000119801"/>
</dbReference>
<evidence type="ECO:0000313" key="1">
    <source>
        <dbReference type="EMBL" id="VDM52784.1"/>
    </source>
</evidence>
<protein>
    <submittedName>
        <fullName evidence="3">PH domain-containing protein</fullName>
    </submittedName>
</protein>
<dbReference type="AlphaFoldDB" id="A0A0R3PBU3"/>
<sequence length="440" mass="50324">MFVASVELGEVLIDRPSYINDNRIYMTYAKFVLDCTHPPYGHFVSTGLIESVHPQYQVEAMMILRNRKERERQDDCADLDVPIQKKCTTAICIDVYPSGSEFIVECYSIKNRELYKFRTEHKELRQTWELATACIMKAIVAKYSGRSISVEFYQVLNVVQLIGTEFTGHMVCLDSDADSTDINFQICGLLKPVTDEQTIRRCQKQLLKEEDELYQLHQRKLIAEQYSAYEKLGQPSFVQVLPCPRDLIRGNGMCADPNQVPKLTHKKRLSTYMSMGSERQLMLVTKVAKNMSEAWSRIHGRVMLPDLRVRENGIFLRRGHWFYGAISFSNLCPNGEPIFRVKKVECLSEPLAYTKIELEVDGAPVKVLKEESNIIIENDSVGKIKMSLDEYSRISESRKSLVDDKGNTTRPELLKCAPDVIDSSIIGLVLNPSINTRLNE</sequence>
<reference evidence="3" key="1">
    <citation type="submission" date="2017-02" db="UniProtKB">
        <authorList>
            <consortium name="WormBaseParasite"/>
        </authorList>
    </citation>
    <scope>IDENTIFICATION</scope>
</reference>
<evidence type="ECO:0000313" key="3">
    <source>
        <dbReference type="WBParaSite" id="ACOC_0000119801-mRNA-1"/>
    </source>
</evidence>
<keyword evidence="2" id="KW-1185">Reference proteome</keyword>
<gene>
    <name evidence="1" type="ORF">ACOC_LOCUS1199</name>
</gene>
<dbReference type="STRING" id="334426.A0A0R3PBU3"/>
<dbReference type="Proteomes" id="UP000267027">
    <property type="component" value="Unassembled WGS sequence"/>
</dbReference>
<evidence type="ECO:0000313" key="2">
    <source>
        <dbReference type="Proteomes" id="UP000267027"/>
    </source>
</evidence>
<accession>A0A0R3PBU3</accession>
<proteinExistence type="predicted"/>
<organism evidence="3">
    <name type="scientific">Angiostrongylus costaricensis</name>
    <name type="common">Nematode worm</name>
    <dbReference type="NCBI Taxonomy" id="334426"/>
    <lineage>
        <taxon>Eukaryota</taxon>
        <taxon>Metazoa</taxon>
        <taxon>Ecdysozoa</taxon>
        <taxon>Nematoda</taxon>
        <taxon>Chromadorea</taxon>
        <taxon>Rhabditida</taxon>
        <taxon>Rhabditina</taxon>
        <taxon>Rhabditomorpha</taxon>
        <taxon>Strongyloidea</taxon>
        <taxon>Metastrongylidae</taxon>
        <taxon>Angiostrongylus</taxon>
    </lineage>
</organism>
<dbReference type="OrthoDB" id="5867046at2759"/>
<dbReference type="EMBL" id="UYYA01000164">
    <property type="protein sequence ID" value="VDM52784.1"/>
    <property type="molecule type" value="Genomic_DNA"/>
</dbReference>